<evidence type="ECO:0000313" key="1">
    <source>
        <dbReference type="EMBL" id="RXH90912.1"/>
    </source>
</evidence>
<dbReference type="Proteomes" id="UP000290289">
    <property type="component" value="Chromosome 8"/>
</dbReference>
<dbReference type="AlphaFoldDB" id="A0A498JAT3"/>
<protein>
    <submittedName>
        <fullName evidence="1">Uncharacterized protein</fullName>
    </submittedName>
</protein>
<name>A0A498JAT3_MALDO</name>
<sequence>MSTYIGHENGEIASPPKRCLGAKQGCSTAINSNRFLNRQGLCGHWAIWRLEERERKQAPWKQDEAWRRSEIGCYGNLQSNRRRINGKTE</sequence>
<comment type="caution">
    <text evidence="1">The sequence shown here is derived from an EMBL/GenBank/DDBJ whole genome shotgun (WGS) entry which is preliminary data.</text>
</comment>
<proteinExistence type="predicted"/>
<gene>
    <name evidence="1" type="ORF">DVH24_006857</name>
</gene>
<evidence type="ECO:0000313" key="2">
    <source>
        <dbReference type="Proteomes" id="UP000290289"/>
    </source>
</evidence>
<reference evidence="1 2" key="1">
    <citation type="submission" date="2018-10" db="EMBL/GenBank/DDBJ databases">
        <title>A high-quality apple genome assembly.</title>
        <authorList>
            <person name="Hu J."/>
        </authorList>
    </citation>
    <scope>NUCLEOTIDE SEQUENCE [LARGE SCALE GENOMIC DNA]</scope>
    <source>
        <strain evidence="2">cv. HFTH1</strain>
        <tissue evidence="1">Young leaf</tissue>
    </source>
</reference>
<keyword evidence="2" id="KW-1185">Reference proteome</keyword>
<organism evidence="1 2">
    <name type="scientific">Malus domestica</name>
    <name type="common">Apple</name>
    <name type="synonym">Pyrus malus</name>
    <dbReference type="NCBI Taxonomy" id="3750"/>
    <lineage>
        <taxon>Eukaryota</taxon>
        <taxon>Viridiplantae</taxon>
        <taxon>Streptophyta</taxon>
        <taxon>Embryophyta</taxon>
        <taxon>Tracheophyta</taxon>
        <taxon>Spermatophyta</taxon>
        <taxon>Magnoliopsida</taxon>
        <taxon>eudicotyledons</taxon>
        <taxon>Gunneridae</taxon>
        <taxon>Pentapetalae</taxon>
        <taxon>rosids</taxon>
        <taxon>fabids</taxon>
        <taxon>Rosales</taxon>
        <taxon>Rosaceae</taxon>
        <taxon>Amygdaloideae</taxon>
        <taxon>Maleae</taxon>
        <taxon>Malus</taxon>
    </lineage>
</organism>
<accession>A0A498JAT3</accession>
<dbReference type="EMBL" id="RDQH01000334">
    <property type="protein sequence ID" value="RXH90912.1"/>
    <property type="molecule type" value="Genomic_DNA"/>
</dbReference>